<dbReference type="SUPFAM" id="SSF89550">
    <property type="entry name" value="PHP domain-like"/>
    <property type="match status" value="1"/>
</dbReference>
<evidence type="ECO:0000256" key="3">
    <source>
        <dbReference type="ARBA" id="ARBA00013085"/>
    </source>
</evidence>
<dbReference type="SMART" id="SM00481">
    <property type="entry name" value="POLIIIAc"/>
    <property type="match status" value="1"/>
</dbReference>
<dbReference type="Gene3D" id="3.20.20.140">
    <property type="entry name" value="Metal-dependent hydrolases"/>
    <property type="match status" value="1"/>
</dbReference>
<evidence type="ECO:0000256" key="6">
    <source>
        <dbReference type="ARBA" id="ARBA00023102"/>
    </source>
</evidence>
<evidence type="ECO:0000256" key="4">
    <source>
        <dbReference type="ARBA" id="ARBA00022605"/>
    </source>
</evidence>
<dbReference type="NCBIfam" id="TIGR01856">
    <property type="entry name" value="hisJ_fam"/>
    <property type="match status" value="1"/>
</dbReference>
<dbReference type="Proteomes" id="UP000037392">
    <property type="component" value="Unassembled WGS sequence"/>
</dbReference>
<dbReference type="OrthoDB" id="9775255at2"/>
<dbReference type="UniPathway" id="UPA00031">
    <property type="reaction ID" value="UER00013"/>
</dbReference>
<dbReference type="GO" id="GO:0005737">
    <property type="term" value="C:cytoplasm"/>
    <property type="evidence" value="ECO:0007669"/>
    <property type="project" value="TreeGrafter"/>
</dbReference>
<dbReference type="EMBL" id="ADLK01000032">
    <property type="protein sequence ID" value="KMW16080.1"/>
    <property type="molecule type" value="Genomic_DNA"/>
</dbReference>
<evidence type="ECO:0000256" key="2">
    <source>
        <dbReference type="ARBA" id="ARBA00009152"/>
    </source>
</evidence>
<dbReference type="RefSeq" id="WP_048930755.1">
    <property type="nucleotide sequence ID" value="NZ_KQ235882.1"/>
</dbReference>
<dbReference type="Pfam" id="PF02811">
    <property type="entry name" value="PHP"/>
    <property type="match status" value="1"/>
</dbReference>
<evidence type="ECO:0000256" key="1">
    <source>
        <dbReference type="ARBA" id="ARBA00004970"/>
    </source>
</evidence>
<dbReference type="GeneID" id="93163864"/>
<sequence length="269" mass="31721">MIYDCHLHTEFSGDSDTPVRRQIERAIRLGMMEMCITDHHDYDTSFCDTNFNLDIPSYLTVLQSLRNEYKERIRINIGVELGLQNHLKRYLHNLEKEYGSCFDFIIGSSHFVMGMDPYDSDYWETYGEEDGLEQFFKVSLSRVRNLYDTFDSFGHLDYIVRYAPHQNSCYTYQRYEQWIEPLLIELIRHGKGLECNTGGFKYGLGQPNPCSRILKRYRELGGEIITIGSDAHSPEFLGNAFEECRRILLECGFRHYAVYHERVPEFHLL</sequence>
<comment type="caution">
    <text evidence="10">The sequence shown here is derived from an EMBL/GenBank/DDBJ whole genome shotgun (WGS) entry which is preliminary data.</text>
</comment>
<evidence type="ECO:0000256" key="8">
    <source>
        <dbReference type="RuleBase" id="RU366003"/>
    </source>
</evidence>
<dbReference type="InterPro" id="IPR004013">
    <property type="entry name" value="PHP_dom"/>
</dbReference>
<proteinExistence type="inferred from homology"/>
<dbReference type="InterPro" id="IPR010140">
    <property type="entry name" value="Histidinol_P_phosphatase_HisJ"/>
</dbReference>
<dbReference type="AlphaFoldDB" id="A0A0J9EKJ9"/>
<keyword evidence="4 8" id="KW-0028">Amino-acid biosynthesis</keyword>
<dbReference type="EC" id="3.1.3.15" evidence="3 8"/>
<dbReference type="GO" id="GO:0000105">
    <property type="term" value="P:L-histidine biosynthetic process"/>
    <property type="evidence" value="ECO:0007669"/>
    <property type="project" value="UniProtKB-UniRule"/>
</dbReference>
<evidence type="ECO:0000313" key="10">
    <source>
        <dbReference type="EMBL" id="KMW16080.1"/>
    </source>
</evidence>
<evidence type="ECO:0000259" key="9">
    <source>
        <dbReference type="SMART" id="SM00481"/>
    </source>
</evidence>
<keyword evidence="5 8" id="KW-0378">Hydrolase</keyword>
<dbReference type="InterPro" id="IPR003141">
    <property type="entry name" value="Pol/His_phosphatase_N"/>
</dbReference>
<dbReference type="PANTHER" id="PTHR21039">
    <property type="entry name" value="HISTIDINOL PHOSPHATASE-RELATED"/>
    <property type="match status" value="1"/>
</dbReference>
<protein>
    <recommendedName>
        <fullName evidence="3 8">Histidinol-phosphatase</fullName>
        <shortName evidence="8">HolPase</shortName>
        <ecNumber evidence="3 8">3.1.3.15</ecNumber>
    </recommendedName>
</protein>
<comment type="catalytic activity">
    <reaction evidence="7 8">
        <text>L-histidinol phosphate + H2O = L-histidinol + phosphate</text>
        <dbReference type="Rhea" id="RHEA:14465"/>
        <dbReference type="ChEBI" id="CHEBI:15377"/>
        <dbReference type="ChEBI" id="CHEBI:43474"/>
        <dbReference type="ChEBI" id="CHEBI:57699"/>
        <dbReference type="ChEBI" id="CHEBI:57980"/>
        <dbReference type="EC" id="3.1.3.15"/>
    </reaction>
</comment>
<keyword evidence="6 8" id="KW-0368">Histidine biosynthesis</keyword>
<feature type="domain" description="Polymerase/histidinol phosphatase N-terminal" evidence="9">
    <location>
        <begin position="3"/>
        <end position="85"/>
    </location>
</feature>
<gene>
    <name evidence="10" type="ORF">HMPREF9470_04518</name>
</gene>
<accession>A0A0J9EKJ9</accession>
<comment type="pathway">
    <text evidence="1 8">Amino-acid biosynthesis; L-histidine biosynthesis; L-histidine from 5-phospho-alpha-D-ribose 1-diphosphate: step 8/9.</text>
</comment>
<dbReference type="GO" id="GO:0004401">
    <property type="term" value="F:histidinol-phosphatase activity"/>
    <property type="evidence" value="ECO:0007669"/>
    <property type="project" value="UniProtKB-UniRule"/>
</dbReference>
<reference evidence="10 11" key="1">
    <citation type="submission" date="2011-04" db="EMBL/GenBank/DDBJ databases">
        <title>The Genome Sequence of Clostridium citroniae WAL-19142.</title>
        <authorList>
            <consortium name="The Broad Institute Genome Sequencing Platform"/>
            <person name="Earl A."/>
            <person name="Ward D."/>
            <person name="Feldgarden M."/>
            <person name="Gevers D."/>
            <person name="Warren Y.A."/>
            <person name="Tyrrell K.L."/>
            <person name="Citron D.M."/>
            <person name="Goldstein E.J."/>
            <person name="Daigneault M."/>
            <person name="Allen-Vercoe E."/>
            <person name="Young S.K."/>
            <person name="Zeng Q."/>
            <person name="Gargeya S."/>
            <person name="Fitzgerald M."/>
            <person name="Haas B."/>
            <person name="Abouelleil A."/>
            <person name="Alvarado L."/>
            <person name="Arachchi H.M."/>
            <person name="Berlin A."/>
            <person name="Brown A."/>
            <person name="Chapman S.B."/>
            <person name="Chen Z."/>
            <person name="Dunbar C."/>
            <person name="Freedman E."/>
            <person name="Gearin G."/>
            <person name="Gellesch M."/>
            <person name="Goldberg J."/>
            <person name="Griggs A."/>
            <person name="Gujja S."/>
            <person name="Heilman E.R."/>
            <person name="Heiman D."/>
            <person name="Howarth C."/>
            <person name="Larson L."/>
            <person name="Lui A."/>
            <person name="MacDonald P.J."/>
            <person name="Mehta T."/>
            <person name="Montmayeur A."/>
            <person name="Murphy C."/>
            <person name="Neiman D."/>
            <person name="Pearson M."/>
            <person name="Priest M."/>
            <person name="Roberts A."/>
            <person name="Saif S."/>
            <person name="Shea T."/>
            <person name="Shenoy N."/>
            <person name="Sisk P."/>
            <person name="Stolte C."/>
            <person name="Sykes S."/>
            <person name="White J."/>
            <person name="Yandava C."/>
            <person name="Wortman J."/>
            <person name="Nusbaum C."/>
            <person name="Birren B."/>
        </authorList>
    </citation>
    <scope>NUCLEOTIDE SEQUENCE [LARGE SCALE GENOMIC DNA]</scope>
    <source>
        <strain evidence="10 11">WAL-19142</strain>
    </source>
</reference>
<evidence type="ECO:0000256" key="5">
    <source>
        <dbReference type="ARBA" id="ARBA00022801"/>
    </source>
</evidence>
<name>A0A0J9EKJ9_9FIRM</name>
<evidence type="ECO:0000313" key="11">
    <source>
        <dbReference type="Proteomes" id="UP000037392"/>
    </source>
</evidence>
<organism evidence="10 11">
    <name type="scientific">[Clostridium] citroniae WAL-19142</name>
    <dbReference type="NCBI Taxonomy" id="742734"/>
    <lineage>
        <taxon>Bacteria</taxon>
        <taxon>Bacillati</taxon>
        <taxon>Bacillota</taxon>
        <taxon>Clostridia</taxon>
        <taxon>Lachnospirales</taxon>
        <taxon>Lachnospiraceae</taxon>
        <taxon>Enterocloster</taxon>
    </lineage>
</organism>
<dbReference type="PANTHER" id="PTHR21039:SF0">
    <property type="entry name" value="HISTIDINOL-PHOSPHATASE"/>
    <property type="match status" value="1"/>
</dbReference>
<evidence type="ECO:0000256" key="7">
    <source>
        <dbReference type="ARBA" id="ARBA00049158"/>
    </source>
</evidence>
<dbReference type="PATRIC" id="fig|742734.4.peg.4846"/>
<dbReference type="InterPro" id="IPR016195">
    <property type="entry name" value="Pol/histidinol_Pase-like"/>
</dbReference>
<comment type="similarity">
    <text evidence="2 8">Belongs to the PHP hydrolase family. HisK subfamily.</text>
</comment>